<comment type="caution">
    <text evidence="3">The sequence shown here is derived from an EMBL/GenBank/DDBJ whole genome shotgun (WGS) entry which is preliminary data.</text>
</comment>
<dbReference type="InterPro" id="IPR025676">
    <property type="entry name" value="Clr5_dom"/>
</dbReference>
<keyword evidence="1" id="KW-0812">Transmembrane</keyword>
<evidence type="ECO:0000256" key="1">
    <source>
        <dbReference type="SAM" id="Phobius"/>
    </source>
</evidence>
<dbReference type="EMBL" id="JAVHNR010000007">
    <property type="protein sequence ID" value="KAK6336964.1"/>
    <property type="molecule type" value="Genomic_DNA"/>
</dbReference>
<dbReference type="InterPro" id="IPR036770">
    <property type="entry name" value="Ankyrin_rpt-contain_sf"/>
</dbReference>
<protein>
    <recommendedName>
        <fullName evidence="2">Clr5 domain-containing protein</fullName>
    </recommendedName>
</protein>
<proteinExistence type="predicted"/>
<dbReference type="Proteomes" id="UP001313282">
    <property type="component" value="Unassembled WGS sequence"/>
</dbReference>
<keyword evidence="1" id="KW-0472">Membrane</keyword>
<dbReference type="AlphaFoldDB" id="A0AAN8MKN6"/>
<evidence type="ECO:0000313" key="3">
    <source>
        <dbReference type="EMBL" id="KAK6336964.1"/>
    </source>
</evidence>
<evidence type="ECO:0000259" key="2">
    <source>
        <dbReference type="Pfam" id="PF14420"/>
    </source>
</evidence>
<sequence length="978" mass="110778">MEDRAPQGKKKRAPRCKELDNPLIRKEIEFRYGIEGWKLDDVVADINKAYGLNATKPQYRERLNKWGCRQRLNHQEYRRVHHSLSAREALNKESKVFLSNAIEIPEHRLQRWRARNTTFTSQLFSKAQDNTAGLEIQILTGTKSQEERYGIVRTPSPNPEMFHLPIIKKYVSICYPHTPIGKLQTYLEQILPRCSDNSSSAVTAQPSLPHLPLLKNIIYQISNGIAIEPYSYHELLDQVDRYGLRMHLQKILSIDLQSILATCSELLPYFYFRKDDEMFGYICGRYPQLDKGLYHYLGVYPRLIRSGGRSLRDILNEILDIGLVPESASEASSFLFACKNCMGPTEGLAAFKRLWDPKRVSAQRLEESIPMRDGIPLCSSNPQQLKLLLKCGFTRFRFTFLLRAVCLNEWNLAQVFFENLGIKTKFGISNTFTEQKGVWELLEKATFYDIAAESAAEFPERSLGYGLHTRVLHVLVFMACLNPQLTRYIVEVIQWKGSITSGEAARVAIDAMPTFSNTHISWLRWVLQSVIIHCFRTSTVGHIDRVPVLRTLIGFGVDPNETNFWQTYLWQEYVASDPCASPDERNQIFRIFLGSGADINEQKKNPVWEMDTDDVAVDDIHEILASQEMATPAEIAFVLNKDLFILLLENSSNINQTFRQLTSGNLHGINLKFIKAIQNQDFDAIERLWGKRFLTLAIISTLDCGGPDIDTLKDFTPTNWFTLAFPEVITKLLSRIADPTVYYGFLGTLLDMKIEFDSAPNSQEDDEESLSISTVFGYSRSRSIAQLRWLLVEAAALGDIILLNLLIALYLAYTRKVDIRQGTNLQVYHQLCEDGIFLLPIAAGSSLDCVKFLISQGAHVDEVNTESSVYISETALVSAIESADMEILAYVLSEGANVYTPCGGYSSAIECAVSLGRIDFLALILEVVPNSYPLALELAENPRYRNDYIAEYIRTWRPADLSIGNGGTIVDITGEDIG</sequence>
<gene>
    <name evidence="3" type="ORF">TWF718_009752</name>
</gene>
<feature type="transmembrane region" description="Helical" evidence="1">
    <location>
        <begin position="789"/>
        <end position="813"/>
    </location>
</feature>
<accession>A0AAN8MKN6</accession>
<name>A0AAN8MKN6_9PEZI</name>
<keyword evidence="4" id="KW-1185">Reference proteome</keyword>
<feature type="domain" description="Clr5" evidence="2">
    <location>
        <begin position="25"/>
        <end position="69"/>
    </location>
</feature>
<dbReference type="SUPFAM" id="SSF48403">
    <property type="entry name" value="Ankyrin repeat"/>
    <property type="match status" value="1"/>
</dbReference>
<organism evidence="3 4">
    <name type="scientific">Orbilia javanica</name>
    <dbReference type="NCBI Taxonomy" id="47235"/>
    <lineage>
        <taxon>Eukaryota</taxon>
        <taxon>Fungi</taxon>
        <taxon>Dikarya</taxon>
        <taxon>Ascomycota</taxon>
        <taxon>Pezizomycotina</taxon>
        <taxon>Orbiliomycetes</taxon>
        <taxon>Orbiliales</taxon>
        <taxon>Orbiliaceae</taxon>
        <taxon>Orbilia</taxon>
    </lineage>
</organism>
<reference evidence="3 4" key="1">
    <citation type="submission" date="2019-10" db="EMBL/GenBank/DDBJ databases">
        <authorList>
            <person name="Palmer J.M."/>
        </authorList>
    </citation>
    <scope>NUCLEOTIDE SEQUENCE [LARGE SCALE GENOMIC DNA]</scope>
    <source>
        <strain evidence="3 4">TWF718</strain>
    </source>
</reference>
<dbReference type="Gene3D" id="1.25.40.20">
    <property type="entry name" value="Ankyrin repeat-containing domain"/>
    <property type="match status" value="1"/>
</dbReference>
<keyword evidence="1" id="KW-1133">Transmembrane helix</keyword>
<dbReference type="Pfam" id="PF14420">
    <property type="entry name" value="Clr5"/>
    <property type="match status" value="1"/>
</dbReference>
<evidence type="ECO:0000313" key="4">
    <source>
        <dbReference type="Proteomes" id="UP001313282"/>
    </source>
</evidence>